<evidence type="ECO:0000313" key="1">
    <source>
        <dbReference type="EnsemblMetazoa" id="PPA39150.1"/>
    </source>
</evidence>
<name>A0A2A6CTI0_PRIPA</name>
<dbReference type="EnsemblMetazoa" id="PPA39150.1">
    <property type="protein sequence ID" value="PPA39150.1"/>
    <property type="gene ID" value="WBGene00277519"/>
</dbReference>
<organism evidence="1 2">
    <name type="scientific">Pristionchus pacificus</name>
    <name type="common">Parasitic nematode worm</name>
    <dbReference type="NCBI Taxonomy" id="54126"/>
    <lineage>
        <taxon>Eukaryota</taxon>
        <taxon>Metazoa</taxon>
        <taxon>Ecdysozoa</taxon>
        <taxon>Nematoda</taxon>
        <taxon>Chromadorea</taxon>
        <taxon>Rhabditida</taxon>
        <taxon>Rhabditina</taxon>
        <taxon>Diplogasteromorpha</taxon>
        <taxon>Diplogasteroidea</taxon>
        <taxon>Neodiplogasteridae</taxon>
        <taxon>Pristionchus</taxon>
    </lineage>
</organism>
<gene>
    <name evidence="1" type="primary">WBGene00277519</name>
</gene>
<reference evidence="1" key="2">
    <citation type="submission" date="2022-06" db="UniProtKB">
        <authorList>
            <consortium name="EnsemblMetazoa"/>
        </authorList>
    </citation>
    <scope>IDENTIFICATION</scope>
    <source>
        <strain evidence="1">PS312</strain>
    </source>
</reference>
<accession>A0A8R1UUI4</accession>
<accession>A0A2A6CTI0</accession>
<dbReference type="AlphaFoldDB" id="A0A2A6CTI0"/>
<reference evidence="2" key="1">
    <citation type="journal article" date="2008" name="Nat. Genet.">
        <title>The Pristionchus pacificus genome provides a unique perspective on nematode lifestyle and parasitism.</title>
        <authorList>
            <person name="Dieterich C."/>
            <person name="Clifton S.W."/>
            <person name="Schuster L.N."/>
            <person name="Chinwalla A."/>
            <person name="Delehaunty K."/>
            <person name="Dinkelacker I."/>
            <person name="Fulton L."/>
            <person name="Fulton R."/>
            <person name="Godfrey J."/>
            <person name="Minx P."/>
            <person name="Mitreva M."/>
            <person name="Roeseler W."/>
            <person name="Tian H."/>
            <person name="Witte H."/>
            <person name="Yang S.P."/>
            <person name="Wilson R.K."/>
            <person name="Sommer R.J."/>
        </authorList>
    </citation>
    <scope>NUCLEOTIDE SEQUENCE [LARGE SCALE GENOMIC DNA]</scope>
    <source>
        <strain evidence="2">PS312</strain>
    </source>
</reference>
<sequence>MLDLEASSVTFFIIFNSILIVVGYNFWNHFPREGGKYRNSQYYANMKTFEPVIEDRKVDNSLDLSSAGKLLSSCVQHGLDSRSG</sequence>
<evidence type="ECO:0000313" key="2">
    <source>
        <dbReference type="Proteomes" id="UP000005239"/>
    </source>
</evidence>
<dbReference type="Proteomes" id="UP000005239">
    <property type="component" value="Unassembled WGS sequence"/>
</dbReference>
<protein>
    <submittedName>
        <fullName evidence="1">Uncharacterized protein</fullName>
    </submittedName>
</protein>
<keyword evidence="2" id="KW-1185">Reference proteome</keyword>
<proteinExistence type="predicted"/>